<dbReference type="PANTHER" id="PTHR43152:SF1">
    <property type="entry name" value="UVRA PROTEIN"/>
    <property type="match status" value="1"/>
</dbReference>
<keyword evidence="13" id="KW-0234">DNA repair</keyword>
<evidence type="ECO:0000256" key="6">
    <source>
        <dbReference type="ARBA" id="ARBA00022763"/>
    </source>
</evidence>
<evidence type="ECO:0000313" key="19">
    <source>
        <dbReference type="EMBL" id="OUE07836.1"/>
    </source>
</evidence>
<evidence type="ECO:0000256" key="9">
    <source>
        <dbReference type="ARBA" id="ARBA00022833"/>
    </source>
</evidence>
<feature type="region of interest" description="Disordered" evidence="17">
    <location>
        <begin position="464"/>
        <end position="485"/>
    </location>
</feature>
<evidence type="ECO:0000256" key="1">
    <source>
        <dbReference type="ARBA" id="ARBA00004496"/>
    </source>
</evidence>
<dbReference type="GO" id="GO:0016887">
    <property type="term" value="F:ATP hydrolysis activity"/>
    <property type="evidence" value="ECO:0007669"/>
    <property type="project" value="InterPro"/>
</dbReference>
<keyword evidence="11" id="KW-0267">Excision nuclease</keyword>
<dbReference type="Gene3D" id="1.10.8.280">
    <property type="entry name" value="ABC transporter ATPase domain-like"/>
    <property type="match status" value="1"/>
</dbReference>
<dbReference type="Pfam" id="PF17755">
    <property type="entry name" value="UvrA_DNA-bind"/>
    <property type="match status" value="1"/>
</dbReference>
<keyword evidence="4" id="KW-0677">Repeat</keyword>
<keyword evidence="3" id="KW-0479">Metal-binding</keyword>
<evidence type="ECO:0000256" key="8">
    <source>
        <dbReference type="ARBA" id="ARBA00022771"/>
    </source>
</evidence>
<keyword evidence="8" id="KW-0863">Zinc-finger</keyword>
<keyword evidence="12" id="KW-0238">DNA-binding</keyword>
<evidence type="ECO:0000256" key="17">
    <source>
        <dbReference type="SAM" id="MobiDB-lite"/>
    </source>
</evidence>
<name>A0A251XQQ3_9MICO</name>
<evidence type="ECO:0000256" key="14">
    <source>
        <dbReference type="ARBA" id="ARBA00038000"/>
    </source>
</evidence>
<evidence type="ECO:0000256" key="15">
    <source>
        <dbReference type="ARBA" id="ARBA00039316"/>
    </source>
</evidence>
<feature type="compositionally biased region" description="Basic residues" evidence="17">
    <location>
        <begin position="817"/>
        <end position="827"/>
    </location>
</feature>
<evidence type="ECO:0000256" key="11">
    <source>
        <dbReference type="ARBA" id="ARBA00022881"/>
    </source>
</evidence>
<keyword evidence="2" id="KW-0963">Cytoplasm</keyword>
<keyword evidence="6" id="KW-0227">DNA damage</keyword>
<feature type="compositionally biased region" description="Low complexity" evidence="17">
    <location>
        <begin position="471"/>
        <end position="485"/>
    </location>
</feature>
<dbReference type="SUPFAM" id="SSF52540">
    <property type="entry name" value="P-loop containing nucleoside triphosphate hydrolases"/>
    <property type="match status" value="2"/>
</dbReference>
<keyword evidence="5" id="KW-0547">Nucleotide-binding</keyword>
<evidence type="ECO:0000259" key="18">
    <source>
        <dbReference type="PROSITE" id="PS50893"/>
    </source>
</evidence>
<evidence type="ECO:0000256" key="2">
    <source>
        <dbReference type="ARBA" id="ARBA00022490"/>
    </source>
</evidence>
<dbReference type="InterPro" id="IPR017871">
    <property type="entry name" value="ABC_transporter-like_CS"/>
</dbReference>
<dbReference type="GO" id="GO:0004518">
    <property type="term" value="F:nuclease activity"/>
    <property type="evidence" value="ECO:0007669"/>
    <property type="project" value="UniProtKB-KW"/>
</dbReference>
<evidence type="ECO:0000256" key="10">
    <source>
        <dbReference type="ARBA" id="ARBA00022840"/>
    </source>
</evidence>
<dbReference type="InterPro" id="IPR003439">
    <property type="entry name" value="ABC_transporter-like_ATP-bd"/>
</dbReference>
<comment type="caution">
    <text evidence="19">The sequence shown here is derived from an EMBL/GenBank/DDBJ whole genome shotgun (WGS) entry which is preliminary data.</text>
</comment>
<comment type="subcellular location">
    <subcellularLocation>
        <location evidence="1">Cytoplasm</location>
    </subcellularLocation>
</comment>
<evidence type="ECO:0000256" key="5">
    <source>
        <dbReference type="ARBA" id="ARBA00022741"/>
    </source>
</evidence>
<dbReference type="InterPro" id="IPR027417">
    <property type="entry name" value="P-loop_NTPase"/>
</dbReference>
<dbReference type="PANTHER" id="PTHR43152">
    <property type="entry name" value="UVRABC SYSTEM PROTEIN A"/>
    <property type="match status" value="1"/>
</dbReference>
<comment type="similarity">
    <text evidence="14">Belongs to the ABC transporter superfamily. UvrA family.</text>
</comment>
<evidence type="ECO:0000313" key="20">
    <source>
        <dbReference type="Proteomes" id="UP000195106"/>
    </source>
</evidence>
<dbReference type="GO" id="GO:0003677">
    <property type="term" value="F:DNA binding"/>
    <property type="evidence" value="ECO:0007669"/>
    <property type="project" value="UniProtKB-KW"/>
</dbReference>
<feature type="region of interest" description="Disordered" evidence="17">
    <location>
        <begin position="786"/>
        <end position="900"/>
    </location>
</feature>
<dbReference type="GO" id="GO:0005524">
    <property type="term" value="F:ATP binding"/>
    <property type="evidence" value="ECO:0007669"/>
    <property type="project" value="UniProtKB-KW"/>
</dbReference>
<keyword evidence="10" id="KW-0067">ATP-binding</keyword>
<dbReference type="PROSITE" id="PS00211">
    <property type="entry name" value="ABC_TRANSPORTER_1"/>
    <property type="match status" value="2"/>
</dbReference>
<evidence type="ECO:0000256" key="13">
    <source>
        <dbReference type="ARBA" id="ARBA00023204"/>
    </source>
</evidence>
<dbReference type="AlphaFoldDB" id="A0A251XQQ3"/>
<evidence type="ECO:0000256" key="4">
    <source>
        <dbReference type="ARBA" id="ARBA00022737"/>
    </source>
</evidence>
<organism evidence="19 20">
    <name type="scientific">Clavibacter michiganensis</name>
    <dbReference type="NCBI Taxonomy" id="28447"/>
    <lineage>
        <taxon>Bacteria</taxon>
        <taxon>Bacillati</taxon>
        <taxon>Actinomycetota</taxon>
        <taxon>Actinomycetes</taxon>
        <taxon>Micrococcales</taxon>
        <taxon>Microbacteriaceae</taxon>
        <taxon>Clavibacter</taxon>
    </lineage>
</organism>
<sequence length="900" mass="95195">MPPTGTTPPASATDDRADGFVRVRGAAENTLRDVDVDIPRDRIVAFTGVSGSGKSSLAFGTVYAEAQRRFFESVAPYARRLIRQEQTPHVDSITGLPPAVALQQRRGAPSTRSTVGTVTTLSNSLRMLLSRAGAYPAGQGRLDSDAFSPNTAAGACPVCHGLGVAHTVTEASLVPDQSLSIRDGAIAAWPGAWQGKNLRDITIALGHDVDVPWRDLPRDAREWILFTEEQPVVQITPQRDRVAKPYNGRFWSARSYVLHTLADSASPRLREAALAHMVSGTCERCGGSGLTPEALAVTFAGRSIAELNALTLADLAAAIAPAPGMGDVAVTITTDLVARLAVLVDLGLGYLSLGRVTTTLSPGEMQRLRLATQLRSGLFGVVYVLDEPSAGLHPADAEPLLEVLAQLRDSGNSVFVVEHDMDVVRQADWIVDVGPGAGEAGGSVVYSGPVDGLREVEASATRPHLFPDLAPPRAARTPRTPTGTIRATGVTLHNLVDLDVEIPLGVMVAVTGVSGSGKSTLVSRVLPDLLRASLAPDRVVVEQADGDDDASGAARIARVEGAEAVDRLVSVDQRPIGRTPRSTLATYTGLFDAVRRTYAATDAARARGYGAGRFSFNVAGGRCETCQGEGSVTVELLFLPGSYGPCPTCHGARYEPGTLEVEYRGRSIADVLAMTVDEAHGFLADVPLAERALATLRDVGLGYLRLGQPATELSGGEAQRIKLATELQRAPRGHTLYLLDEPTTGLHPADVVLLLRQLQGLVDAGNTVVVVEHEMDVVADADRVIDLGPSGGDQGGRIVAQGTRGRSRTRPAAAPRRTSRGGSRRRERGLARRLPGRGRRPRAAARGYVIGASRGGPRRRGRGPRPSARVQADVGSVTSSVRARARPTPHLHAAPRKEHS</sequence>
<dbReference type="EMBL" id="MDHJ01000001">
    <property type="protein sequence ID" value="OUE07836.1"/>
    <property type="molecule type" value="Genomic_DNA"/>
</dbReference>
<dbReference type="GO" id="GO:0008270">
    <property type="term" value="F:zinc ion binding"/>
    <property type="evidence" value="ECO:0007669"/>
    <property type="project" value="UniProtKB-KW"/>
</dbReference>
<evidence type="ECO:0000256" key="3">
    <source>
        <dbReference type="ARBA" id="ARBA00022723"/>
    </source>
</evidence>
<evidence type="ECO:0000256" key="7">
    <source>
        <dbReference type="ARBA" id="ARBA00022769"/>
    </source>
</evidence>
<gene>
    <name evidence="19" type="primary">uvrA_2</name>
    <name evidence="19" type="ORF">CMsap09_02725</name>
</gene>
<keyword evidence="9" id="KW-0862">Zinc</keyword>
<dbReference type="Gene3D" id="3.40.50.300">
    <property type="entry name" value="P-loop containing nucleotide triphosphate hydrolases"/>
    <property type="match status" value="2"/>
</dbReference>
<dbReference type="Proteomes" id="UP000195106">
    <property type="component" value="Unassembled WGS sequence"/>
</dbReference>
<dbReference type="SMART" id="SM00382">
    <property type="entry name" value="AAA"/>
    <property type="match status" value="2"/>
</dbReference>
<feature type="compositionally biased region" description="Basic residues" evidence="17">
    <location>
        <begin position="834"/>
        <end position="843"/>
    </location>
</feature>
<proteinExistence type="inferred from homology"/>
<dbReference type="GO" id="GO:0005737">
    <property type="term" value="C:cytoplasm"/>
    <property type="evidence" value="ECO:0007669"/>
    <property type="project" value="UniProtKB-SubCell"/>
</dbReference>
<accession>A0A251XQQ3</accession>
<keyword evidence="7" id="KW-0228">DNA excision</keyword>
<evidence type="ECO:0000256" key="12">
    <source>
        <dbReference type="ARBA" id="ARBA00023125"/>
    </source>
</evidence>
<reference evidence="19 20" key="1">
    <citation type="submission" date="2016-08" db="EMBL/GenBank/DDBJ databases">
        <title>Genome sequence of Clavibacter michiganensis spp. strain CASJ009.</title>
        <authorList>
            <person name="Thapa S.P."/>
            <person name="Coaker G."/>
        </authorList>
    </citation>
    <scope>NUCLEOTIDE SEQUENCE [LARGE SCALE GENOMIC DNA]</scope>
    <source>
        <strain evidence="19">CASJ009</strain>
    </source>
</reference>
<dbReference type="InterPro" id="IPR003593">
    <property type="entry name" value="AAA+_ATPase"/>
</dbReference>
<feature type="domain" description="ABC transporter" evidence="18">
    <location>
        <begin position="480"/>
        <end position="814"/>
    </location>
</feature>
<dbReference type="Gene3D" id="1.20.1580.10">
    <property type="entry name" value="ABC transporter ATPase like domain"/>
    <property type="match status" value="2"/>
</dbReference>
<dbReference type="InterPro" id="IPR041552">
    <property type="entry name" value="UvrA_DNA-bd"/>
</dbReference>
<dbReference type="GO" id="GO:0006281">
    <property type="term" value="P:DNA repair"/>
    <property type="evidence" value="ECO:0007669"/>
    <property type="project" value="UniProtKB-KW"/>
</dbReference>
<evidence type="ECO:0000256" key="16">
    <source>
        <dbReference type="ARBA" id="ARBA00042156"/>
    </source>
</evidence>
<dbReference type="PROSITE" id="PS50893">
    <property type="entry name" value="ABC_TRANSPORTER_2"/>
    <property type="match status" value="1"/>
</dbReference>
<protein>
    <recommendedName>
        <fullName evidence="15">UvrABC system protein A</fullName>
    </recommendedName>
    <alternativeName>
        <fullName evidence="16">Excinuclease ABC subunit A</fullName>
    </alternativeName>
</protein>